<protein>
    <submittedName>
        <fullName evidence="3">Uncharacterized protein</fullName>
    </submittedName>
</protein>
<dbReference type="PANTHER" id="PTHR33244">
    <property type="entry name" value="INTEGRASE CATALYTIC DOMAIN-CONTAINING PROTEIN-RELATED"/>
    <property type="match status" value="1"/>
</dbReference>
<evidence type="ECO:0000256" key="2">
    <source>
        <dbReference type="SAM" id="MobiDB-lite"/>
    </source>
</evidence>
<keyword evidence="4" id="KW-1185">Reference proteome</keyword>
<evidence type="ECO:0000313" key="4">
    <source>
        <dbReference type="Proteomes" id="UP000318571"/>
    </source>
</evidence>
<name>A0A553NKS8_TIGCA</name>
<feature type="coiled-coil region" evidence="1">
    <location>
        <begin position="4"/>
        <end position="31"/>
    </location>
</feature>
<keyword evidence="1" id="KW-0175">Coiled coil</keyword>
<evidence type="ECO:0000256" key="1">
    <source>
        <dbReference type="SAM" id="Coils"/>
    </source>
</evidence>
<evidence type="ECO:0000313" key="3">
    <source>
        <dbReference type="EMBL" id="TRY66046.1"/>
    </source>
</evidence>
<sequence length="144" mass="17297">MCFHQDLCAQIQEADQRAELLRRKAKEHHDARVKELPSLQIGDIVRIQNRETKIWEVLGEIEKCVPQRWSYMLRTESGRLKWRNRKFLCQQDVRVPKPRANPDPTHEDRGLQKLVKEHPEESENTPMTRSRPHRYRRAPTRYGH</sequence>
<gene>
    <name evidence="3" type="ORF">TCAL_14116</name>
</gene>
<dbReference type="PANTHER" id="PTHR33244:SF3">
    <property type="entry name" value="PEPTIDASE A2 DOMAIN-CONTAINING PROTEIN"/>
    <property type="match status" value="1"/>
</dbReference>
<dbReference type="EMBL" id="VCGU01000140">
    <property type="protein sequence ID" value="TRY66046.1"/>
    <property type="molecule type" value="Genomic_DNA"/>
</dbReference>
<feature type="compositionally biased region" description="Basic residues" evidence="2">
    <location>
        <begin position="130"/>
        <end position="144"/>
    </location>
</feature>
<feature type="region of interest" description="Disordered" evidence="2">
    <location>
        <begin position="93"/>
        <end position="144"/>
    </location>
</feature>
<feature type="compositionally biased region" description="Basic and acidic residues" evidence="2">
    <location>
        <begin position="104"/>
        <end position="121"/>
    </location>
</feature>
<dbReference type="AlphaFoldDB" id="A0A553NKS8"/>
<organism evidence="3 4">
    <name type="scientific">Tigriopus californicus</name>
    <name type="common">Marine copepod</name>
    <dbReference type="NCBI Taxonomy" id="6832"/>
    <lineage>
        <taxon>Eukaryota</taxon>
        <taxon>Metazoa</taxon>
        <taxon>Ecdysozoa</taxon>
        <taxon>Arthropoda</taxon>
        <taxon>Crustacea</taxon>
        <taxon>Multicrustacea</taxon>
        <taxon>Hexanauplia</taxon>
        <taxon>Copepoda</taxon>
        <taxon>Harpacticoida</taxon>
        <taxon>Harpacticidae</taxon>
        <taxon>Tigriopus</taxon>
    </lineage>
</organism>
<comment type="caution">
    <text evidence="3">The sequence shown here is derived from an EMBL/GenBank/DDBJ whole genome shotgun (WGS) entry which is preliminary data.</text>
</comment>
<reference evidence="3 4" key="1">
    <citation type="journal article" date="2018" name="Nat. Ecol. Evol.">
        <title>Genomic signatures of mitonuclear coevolution across populations of Tigriopus californicus.</title>
        <authorList>
            <person name="Barreto F.S."/>
            <person name="Watson E.T."/>
            <person name="Lima T.G."/>
            <person name="Willett C.S."/>
            <person name="Edmands S."/>
            <person name="Li W."/>
            <person name="Burton R.S."/>
        </authorList>
    </citation>
    <scope>NUCLEOTIDE SEQUENCE [LARGE SCALE GENOMIC DNA]</scope>
    <source>
        <strain evidence="3 4">San Diego</strain>
    </source>
</reference>
<dbReference type="Proteomes" id="UP000318571">
    <property type="component" value="Unassembled WGS sequence"/>
</dbReference>
<proteinExistence type="predicted"/>
<accession>A0A553NKS8</accession>